<keyword evidence="2" id="KW-1185">Reference proteome</keyword>
<reference evidence="1 2" key="1">
    <citation type="submission" date="2018-01" db="EMBL/GenBank/DDBJ databases">
        <authorList>
            <person name="Gaut B.S."/>
            <person name="Morton B.R."/>
            <person name="Clegg M.T."/>
            <person name="Duvall M.R."/>
        </authorList>
    </citation>
    <scope>NUCLEOTIDE SEQUENCE [LARGE SCALE GENOMIC DNA]</scope>
</reference>
<name>A0A2P1CC19_9CAUD</name>
<dbReference type="EMBL" id="MG812496">
    <property type="protein sequence ID" value="AVJ48754.1"/>
    <property type="molecule type" value="Genomic_DNA"/>
</dbReference>
<gene>
    <name evidence="1" type="ORF">SEA_SALLYSPECIAL_6</name>
</gene>
<sequence length="178" mass="19624">MRNVVGHKEYSAEGKIDPAGIDMAAFGRDVQALIKGGNDTREDDADMALTKVQDTRLYQVWVQTAESHPVRQVFQKVFYNVKDGRMFTRAGLADVWNETVWDGFVNPVDLLDGMPDPDAHTGGKAARRGSLLSYVLATYREATLANRRAAALIIALERQGTPVDRTGLHMPDEPPAAK</sequence>
<dbReference type="Proteomes" id="UP000241541">
    <property type="component" value="Segment"/>
</dbReference>
<evidence type="ECO:0000313" key="1">
    <source>
        <dbReference type="EMBL" id="AVJ48754.1"/>
    </source>
</evidence>
<proteinExistence type="predicted"/>
<evidence type="ECO:0000313" key="2">
    <source>
        <dbReference type="Proteomes" id="UP000241541"/>
    </source>
</evidence>
<protein>
    <submittedName>
        <fullName evidence="1">Lysin A, glycosyl hyrdrolase domain</fullName>
    </submittedName>
</protein>
<accession>A0A2P1CC19</accession>
<organism evidence="1 2">
    <name type="scientific">Gordonia phage SallySpecial</name>
    <dbReference type="NCBI Taxonomy" id="2079570"/>
    <lineage>
        <taxon>Viruses</taxon>
        <taxon>Duplodnaviria</taxon>
        <taxon>Heunggongvirae</taxon>
        <taxon>Uroviricota</taxon>
        <taxon>Caudoviricetes</taxon>
        <taxon>Emperorvirus</taxon>
        <taxon>Emperorvirus sallyspecial</taxon>
    </lineage>
</organism>